<dbReference type="PANTHER" id="PTHR43072">
    <property type="entry name" value="N-ACETYLTRANSFERASE"/>
    <property type="match status" value="1"/>
</dbReference>
<evidence type="ECO:0000256" key="1">
    <source>
        <dbReference type="ARBA" id="ARBA00022679"/>
    </source>
</evidence>
<dbReference type="CDD" id="cd04301">
    <property type="entry name" value="NAT_SF"/>
    <property type="match status" value="1"/>
</dbReference>
<keyword evidence="1 4" id="KW-0808">Transferase</keyword>
<dbReference type="RefSeq" id="WP_234944949.1">
    <property type="nucleotide sequence ID" value="NZ_FMXA01000022.1"/>
</dbReference>
<dbReference type="EMBL" id="FMXA01000022">
    <property type="protein sequence ID" value="SDA58084.1"/>
    <property type="molecule type" value="Genomic_DNA"/>
</dbReference>
<gene>
    <name evidence="4" type="ORF">SAMN02910343_01411</name>
</gene>
<dbReference type="SUPFAM" id="SSF55729">
    <property type="entry name" value="Acyl-CoA N-acyltransferases (Nat)"/>
    <property type="match status" value="1"/>
</dbReference>
<evidence type="ECO:0000256" key="2">
    <source>
        <dbReference type="ARBA" id="ARBA00023315"/>
    </source>
</evidence>
<dbReference type="PROSITE" id="PS51186">
    <property type="entry name" value="GNAT"/>
    <property type="match status" value="1"/>
</dbReference>
<dbReference type="GeneID" id="87756407"/>
<sequence>MKNRNITLRMAVPDDAKALVAVYAPYVLHTAVTYEYEVPSADEFRQRIAHTLENYPYVVAEVDGEIAGYAYTGRLGVRAAFAWAAETSIYIREDMHGLGIGRKLYDALEKFSQVQHIVTLHSAIAWSDDVDDPWLTRGSPAFHRHLGFTETAHFRHCGYKFDRWYDLLWMEKTLGTLPEKPKPFRPLPVLTKEECSACLDRK</sequence>
<dbReference type="Proteomes" id="UP000199689">
    <property type="component" value="Unassembled WGS sequence"/>
</dbReference>
<accession>A0A1G5WJJ4</accession>
<proteinExistence type="predicted"/>
<dbReference type="PANTHER" id="PTHR43072:SF23">
    <property type="entry name" value="UPF0039 PROTEIN C11D3.02C"/>
    <property type="match status" value="1"/>
</dbReference>
<dbReference type="STRING" id="209880.SAMN02910343_01411"/>
<keyword evidence="5" id="KW-1185">Reference proteome</keyword>
<feature type="domain" description="N-acetyltransferase" evidence="3">
    <location>
        <begin position="6"/>
        <end position="175"/>
    </location>
</feature>
<dbReference type="Gene3D" id="3.40.630.30">
    <property type="match status" value="1"/>
</dbReference>
<name>A0A1G5WJJ4_9FIRM</name>
<protein>
    <submittedName>
        <fullName evidence="4">Phosphinothricin acetyltransferase</fullName>
    </submittedName>
</protein>
<organism evidence="4 5">
    <name type="scientific">Allisonella histaminiformans</name>
    <dbReference type="NCBI Taxonomy" id="209880"/>
    <lineage>
        <taxon>Bacteria</taxon>
        <taxon>Bacillati</taxon>
        <taxon>Bacillota</taxon>
        <taxon>Negativicutes</taxon>
        <taxon>Veillonellales</taxon>
        <taxon>Veillonellaceae</taxon>
        <taxon>Allisonella</taxon>
    </lineage>
</organism>
<keyword evidence="2" id="KW-0012">Acyltransferase</keyword>
<reference evidence="4 5" key="1">
    <citation type="submission" date="2016-10" db="EMBL/GenBank/DDBJ databases">
        <authorList>
            <person name="de Groot N.N."/>
        </authorList>
    </citation>
    <scope>NUCLEOTIDE SEQUENCE [LARGE SCALE GENOMIC DNA]</scope>
    <source>
        <strain evidence="4 5">DSM 15230</strain>
    </source>
</reference>
<dbReference type="InterPro" id="IPR000182">
    <property type="entry name" value="GNAT_dom"/>
</dbReference>
<evidence type="ECO:0000313" key="5">
    <source>
        <dbReference type="Proteomes" id="UP000199689"/>
    </source>
</evidence>
<dbReference type="InterPro" id="IPR016181">
    <property type="entry name" value="Acyl_CoA_acyltransferase"/>
</dbReference>
<dbReference type="Pfam" id="PF13420">
    <property type="entry name" value="Acetyltransf_4"/>
    <property type="match status" value="1"/>
</dbReference>
<dbReference type="GO" id="GO:0016747">
    <property type="term" value="F:acyltransferase activity, transferring groups other than amino-acyl groups"/>
    <property type="evidence" value="ECO:0007669"/>
    <property type="project" value="InterPro"/>
</dbReference>
<dbReference type="AlphaFoldDB" id="A0A1G5WJJ4"/>
<evidence type="ECO:0000313" key="4">
    <source>
        <dbReference type="EMBL" id="SDA58084.1"/>
    </source>
</evidence>
<evidence type="ECO:0000259" key="3">
    <source>
        <dbReference type="PROSITE" id="PS51186"/>
    </source>
</evidence>